<feature type="domain" description="Peptidase M28" evidence="2">
    <location>
        <begin position="252"/>
        <end position="418"/>
    </location>
</feature>
<reference evidence="4" key="2">
    <citation type="submission" date="2016-12" db="EMBL/GenBank/DDBJ databases">
        <authorList>
            <person name="Malone K.M."/>
        </authorList>
    </citation>
    <scope>NUCLEOTIDE SEQUENCE</scope>
    <source>
        <strain evidence="4">AF2122/97</strain>
    </source>
</reference>
<dbReference type="Proteomes" id="UP000001419">
    <property type="component" value="Chromosome"/>
</dbReference>
<protein>
    <submittedName>
        <fullName evidence="4">Aminopeptidase</fullName>
    </submittedName>
</protein>
<keyword evidence="5" id="KW-1185">Reference proteome</keyword>
<name>A0A1R3Y1E3_MYCBO</name>
<dbReference type="PANTHER" id="PTHR32481">
    <property type="entry name" value="AMINOPEPTIDASE"/>
    <property type="match status" value="1"/>
</dbReference>
<reference evidence="5" key="1">
    <citation type="journal article" date="2003" name="Proc. Natl. Acad. Sci. U.S.A.">
        <title>The complete genome sequence of Mycobacterium bovis.</title>
        <authorList>
            <person name="Garnier T."/>
            <person name="Eiglmeier K."/>
            <person name="Camus J.-C."/>
            <person name="Medina N."/>
            <person name="Mansoor H."/>
            <person name="Pryor M."/>
            <person name="Duthoy S."/>
            <person name="Grondin S."/>
            <person name="Lacroix C."/>
            <person name="Monsempe C."/>
            <person name="Simon S."/>
            <person name="Harris B."/>
            <person name="Atkin R."/>
            <person name="Doggett J."/>
            <person name="Mayes R."/>
            <person name="Keating L."/>
            <person name="Wheeler P.R."/>
            <person name="Parkhill J."/>
            <person name="Barrell B.G."/>
            <person name="Cole S.T."/>
            <person name="Gordon S.V."/>
            <person name="Hewinson R.G."/>
        </authorList>
    </citation>
    <scope>NUCLEOTIDE SEQUENCE [LARGE SCALE GENOMIC DNA]</scope>
    <source>
        <strain evidence="5">ATCC BAA-935 / AF2122/97</strain>
    </source>
</reference>
<gene>
    <name evidence="4" type="ordered locus">BQ2027_MB1799</name>
</gene>
<feature type="region of interest" description="Disordered" evidence="1">
    <location>
        <begin position="1"/>
        <end position="25"/>
    </location>
</feature>
<dbReference type="PANTHER" id="PTHR32481:SF0">
    <property type="entry name" value="AMINOPEPTIDASE YPDE-RELATED"/>
    <property type="match status" value="1"/>
</dbReference>
<dbReference type="InterPro" id="IPR051464">
    <property type="entry name" value="Peptidase_M42_aminopept"/>
</dbReference>
<dbReference type="EMBL" id="LT708304">
    <property type="protein sequence ID" value="SIU00403.1"/>
    <property type="molecule type" value="Genomic_DNA"/>
</dbReference>
<evidence type="ECO:0000256" key="1">
    <source>
        <dbReference type="SAM" id="MobiDB-lite"/>
    </source>
</evidence>
<dbReference type="SMR" id="A0A1R3Y1E3"/>
<dbReference type="EMBL" id="LR777660">
    <property type="protein sequence ID" value="CAB0186034.1"/>
    <property type="molecule type" value="Genomic_DNA"/>
</dbReference>
<reference evidence="3" key="4">
    <citation type="submission" date="2020-02" db="EMBL/GenBank/DDBJ databases">
        <authorList>
            <person name="Farrell D."/>
            <person name="Gordon V S."/>
        </authorList>
    </citation>
    <scope>NUCLEOTIDE SEQUENCE</scope>
    <source>
        <strain evidence="3">AF2122/97</strain>
    </source>
</reference>
<evidence type="ECO:0000313" key="5">
    <source>
        <dbReference type="Proteomes" id="UP000001419"/>
    </source>
</evidence>
<evidence type="ECO:0000313" key="4">
    <source>
        <dbReference type="EMBL" id="SIU00403.1"/>
    </source>
</evidence>
<dbReference type="Pfam" id="PF04389">
    <property type="entry name" value="Peptidase_M28"/>
    <property type="match status" value="1"/>
</dbReference>
<accession>A0A1R3Y1E3</accession>
<dbReference type="AlphaFoldDB" id="A0A1R3Y1E3"/>
<proteinExistence type="predicted"/>
<keyword evidence="4" id="KW-0031">Aminopeptidase</keyword>
<dbReference type="GO" id="GO:0004177">
    <property type="term" value="F:aminopeptidase activity"/>
    <property type="evidence" value="ECO:0007669"/>
    <property type="project" value="UniProtKB-KW"/>
</dbReference>
<dbReference type="SUPFAM" id="SSF53187">
    <property type="entry name" value="Zn-dependent exopeptidases"/>
    <property type="match status" value="1"/>
</dbReference>
<evidence type="ECO:0000259" key="2">
    <source>
        <dbReference type="Pfam" id="PF04389"/>
    </source>
</evidence>
<dbReference type="Gene3D" id="3.40.630.10">
    <property type="entry name" value="Zn peptidases"/>
    <property type="match status" value="1"/>
</dbReference>
<reference evidence="4" key="5">
    <citation type="submission" date="2020-04" db="EMBL/GenBank/DDBJ databases">
        <authorList>
            <person name="Malone M K."/>
            <person name="Farrell D."/>
            <person name="Malone K."/>
        </authorList>
    </citation>
    <scope>NUCLEOTIDE SEQUENCE</scope>
    <source>
        <strain evidence="4">AF2122/97</strain>
    </source>
</reference>
<keyword evidence="4" id="KW-0378">Hydrolase</keyword>
<reference evidence="5" key="3">
    <citation type="journal article" date="2017" name="Genome Announc.">
        <title>Updated reference genome sequence and annotation of Mycobacterium bovis AF2122/97.</title>
        <authorList>
            <person name="Malone K.M."/>
            <person name="Farrell D."/>
            <person name="Stuber T.P."/>
            <person name="Schubert O.T."/>
            <person name="Aebersold R."/>
            <person name="Robbe-Austerman S."/>
            <person name="Gordon S.V."/>
        </authorList>
    </citation>
    <scope>NUCLEOTIDE SEQUENCE [LARGE SCALE GENOMIC DNA]</scope>
    <source>
        <strain evidence="5">ATCC BAA-935 / AF2122/97</strain>
    </source>
</reference>
<keyword evidence="4" id="KW-0645">Protease</keyword>
<dbReference type="KEGG" id="mbo:BQ2027_MB1799"/>
<sequence>MDEAHPAHPADAGRPGGPIQGARRGAAMTPITALPTELAAMREVVETLAPIERAAGEPGEHKAAEWIVERLRTAGAQDARIEEEQYLDGYPRLHLKLSVIGVAAGVAGLLSRRLRIPAALAGVGAGLAIADDCANGPRIVRKRTETPRTTWNAVAEAGDPAGQLTVVVCAHHDAAHSGKFFEAHIEEVMVELFPGIVERIDTQLPNWWGPILAPALAGVGALRGSRPMMIAGTVGSALAAALFADIARSPVVPGANDNLSAVALLVALAERLRERPVKGVRVLLVSLGAEETLQGGIYGFLARHKPELDRDRTYFLNFDTIGSPELIMLEGEGPTVMEDYFYRPFRDLVIRAAERADAPLRRGIRSRNSTDAVLMSRAGYPTACFVSINRHKSVANYHLMSDTPENLCYETVSHAVTVAESVIRELAR</sequence>
<dbReference type="InterPro" id="IPR007484">
    <property type="entry name" value="Peptidase_M28"/>
</dbReference>
<evidence type="ECO:0000313" key="3">
    <source>
        <dbReference type="EMBL" id="CAB0186034.1"/>
    </source>
</evidence>
<organism evidence="4 5">
    <name type="scientific">Mycobacterium bovis (strain ATCC BAA-935 / AF2122/97)</name>
    <dbReference type="NCBI Taxonomy" id="233413"/>
    <lineage>
        <taxon>Bacteria</taxon>
        <taxon>Bacillati</taxon>
        <taxon>Actinomycetota</taxon>
        <taxon>Actinomycetes</taxon>
        <taxon>Mycobacteriales</taxon>
        <taxon>Mycobacteriaceae</taxon>
        <taxon>Mycobacterium</taxon>
        <taxon>Mycobacterium tuberculosis complex</taxon>
    </lineage>
</organism>